<evidence type="ECO:0000313" key="1">
    <source>
        <dbReference type="EMBL" id="CCI49275.1"/>
    </source>
</evidence>
<dbReference type="EMBL" id="CAIX01000284">
    <property type="protein sequence ID" value="CCI49275.1"/>
    <property type="molecule type" value="Genomic_DNA"/>
</dbReference>
<proteinExistence type="predicted"/>
<name>A0A024GQU5_9STRA</name>
<dbReference type="Proteomes" id="UP000053237">
    <property type="component" value="Unassembled WGS sequence"/>
</dbReference>
<dbReference type="InParanoid" id="A0A024GQU5"/>
<gene>
    <name evidence="1" type="ORF">BN9_105570</name>
</gene>
<sequence>MGRTNNDEPDIAGISSKTIVFGTHNRGNDAKFTSYSFWHDEANDTGLYVPGKSNQRYDQDRESTIRSFLACDVIVWKYPVTVHACPICRNPVMLEDKSVFLTSFACANHSAVAAKVVSTTPYSDWSILPASDFPHSLIYRISQGKQ</sequence>
<reference evidence="1 2" key="1">
    <citation type="submission" date="2012-05" db="EMBL/GenBank/DDBJ databases">
        <title>Recombination and specialization in a pathogen metapopulation.</title>
        <authorList>
            <person name="Gardiner A."/>
            <person name="Kemen E."/>
            <person name="Schultz-Larsen T."/>
            <person name="MacLean D."/>
            <person name="Van Oosterhout C."/>
            <person name="Jones J.D.G."/>
        </authorList>
    </citation>
    <scope>NUCLEOTIDE SEQUENCE [LARGE SCALE GENOMIC DNA]</scope>
    <source>
        <strain evidence="1 2">Ac Nc2</strain>
    </source>
</reference>
<protein>
    <submittedName>
        <fullName evidence="1">Uncharacterized protein</fullName>
    </submittedName>
</protein>
<evidence type="ECO:0000313" key="2">
    <source>
        <dbReference type="Proteomes" id="UP000053237"/>
    </source>
</evidence>
<dbReference type="AlphaFoldDB" id="A0A024GQU5"/>
<accession>A0A024GQU5</accession>
<keyword evidence="2" id="KW-1185">Reference proteome</keyword>
<comment type="caution">
    <text evidence="1">The sequence shown here is derived from an EMBL/GenBank/DDBJ whole genome shotgun (WGS) entry which is preliminary data.</text>
</comment>
<organism evidence="1 2">
    <name type="scientific">Albugo candida</name>
    <dbReference type="NCBI Taxonomy" id="65357"/>
    <lineage>
        <taxon>Eukaryota</taxon>
        <taxon>Sar</taxon>
        <taxon>Stramenopiles</taxon>
        <taxon>Oomycota</taxon>
        <taxon>Peronosporomycetes</taxon>
        <taxon>Albuginales</taxon>
        <taxon>Albuginaceae</taxon>
        <taxon>Albugo</taxon>
    </lineage>
</organism>